<organism evidence="1 2">
    <name type="scientific">Alterisphingorhabdus coralli</name>
    <dbReference type="NCBI Taxonomy" id="3071408"/>
    <lineage>
        <taxon>Bacteria</taxon>
        <taxon>Pseudomonadati</taxon>
        <taxon>Pseudomonadota</taxon>
        <taxon>Alphaproteobacteria</taxon>
        <taxon>Sphingomonadales</taxon>
        <taxon>Sphingomonadaceae</taxon>
        <taxon>Alterisphingorhabdus (ex Yan et al. 2024)</taxon>
    </lineage>
</organism>
<dbReference type="Proteomes" id="UP001302429">
    <property type="component" value="Chromosome"/>
</dbReference>
<dbReference type="RefSeq" id="WP_317081466.1">
    <property type="nucleotide sequence ID" value="NZ_CP136594.1"/>
</dbReference>
<protein>
    <submittedName>
        <fullName evidence="1">Uncharacterized protein</fullName>
    </submittedName>
</protein>
<sequence length="163" mass="18598">MSYDLLVFDPNTAPRKRDEFMKWYESLTRWEEQRDYDSPQGMTGNLPLFFERMRQEFPPMNGPFAYAFDQAEDPNTTSSTSLWKKLFGLKAKPAPEPFNEALVTDYSLAESAIYMAFAWSVSDKAYNRVFNNALSAGVGFFDVSADNGVILHDPGQFEDLMGL</sequence>
<proteinExistence type="predicted"/>
<evidence type="ECO:0000313" key="2">
    <source>
        <dbReference type="Proteomes" id="UP001302429"/>
    </source>
</evidence>
<accession>A0AA97I138</accession>
<reference evidence="1 2" key="1">
    <citation type="submission" date="2023-10" db="EMBL/GenBank/DDBJ databases">
        <title>Complete genome sequence of a Sphingomonadaceae bacterium.</title>
        <authorList>
            <person name="Yan C."/>
        </authorList>
    </citation>
    <scope>NUCLEOTIDE SEQUENCE [LARGE SCALE GENOMIC DNA]</scope>
    <source>
        <strain evidence="1 2">SCSIO 66989</strain>
    </source>
</reference>
<dbReference type="KEGG" id="acoa:RB602_14220"/>
<gene>
    <name evidence="1" type="ORF">RB602_14220</name>
</gene>
<name>A0AA97I138_9SPHN</name>
<dbReference type="EMBL" id="CP136594">
    <property type="protein sequence ID" value="WOE74973.1"/>
    <property type="molecule type" value="Genomic_DNA"/>
</dbReference>
<dbReference type="AlphaFoldDB" id="A0AA97I138"/>
<evidence type="ECO:0000313" key="1">
    <source>
        <dbReference type="EMBL" id="WOE74973.1"/>
    </source>
</evidence>
<keyword evidence="2" id="KW-1185">Reference proteome</keyword>